<dbReference type="GO" id="GO:0005737">
    <property type="term" value="C:cytoplasm"/>
    <property type="evidence" value="ECO:0007669"/>
    <property type="project" value="TreeGrafter"/>
</dbReference>
<comment type="caution">
    <text evidence="6">The sequence shown here is derived from an EMBL/GenBank/DDBJ whole genome shotgun (WGS) entry which is preliminary data.</text>
</comment>
<dbReference type="PANTHER" id="PTHR43178:SF5">
    <property type="entry name" value="LIPOAMIDE ACYLTRANSFERASE COMPONENT OF BRANCHED-CHAIN ALPHA-KETO ACID DEHYDROGENASE COMPLEX, MITOCHONDRIAL"/>
    <property type="match status" value="1"/>
</dbReference>
<dbReference type="AlphaFoldDB" id="A0A5D0UIM9"/>
<dbReference type="OrthoDB" id="9805770at2"/>
<evidence type="ECO:0000313" key="6">
    <source>
        <dbReference type="EMBL" id="TYC17502.1"/>
    </source>
</evidence>
<name>A0A5D0UIM9_9ACTN</name>
<evidence type="ECO:0000256" key="3">
    <source>
        <dbReference type="ARBA" id="ARBA00023315"/>
    </source>
</evidence>
<sequence length="267" mass="28893">MSVAPIARERRPTLRFLDEIRSFAPVHLDTEVDMTGVRAHRAAAHAAGRHYSTTSYVLHAAARVLAARPAANAAIRGRVRPRVARYDTVNGKFTMDRTLGGERVVLSAVLNGLEHTSLDGIQEQLDRFRDGDPETMPEFAGARLLRRLPWPLGTLAFRAGVRPLRRRSATMGTFAVTSLAHRPVDGFHSVGGTTITLGLGRTADRPVVRDGRVAVAPVMRLNLTFDHRVVDGAEAADVLADLRDALETVKPADPPADPAPAAGEERG</sequence>
<feature type="region of interest" description="Disordered" evidence="4">
    <location>
        <begin position="248"/>
        <end position="267"/>
    </location>
</feature>
<evidence type="ECO:0000313" key="7">
    <source>
        <dbReference type="Proteomes" id="UP000322634"/>
    </source>
</evidence>
<keyword evidence="7" id="KW-1185">Reference proteome</keyword>
<dbReference type="InterPro" id="IPR023213">
    <property type="entry name" value="CAT-like_dom_sf"/>
</dbReference>
<dbReference type="Proteomes" id="UP000322634">
    <property type="component" value="Unassembled WGS sequence"/>
</dbReference>
<dbReference type="RefSeq" id="WP_148348645.1">
    <property type="nucleotide sequence ID" value="NZ_JBHSBF010000022.1"/>
</dbReference>
<evidence type="ECO:0000256" key="1">
    <source>
        <dbReference type="ARBA" id="ARBA00001938"/>
    </source>
</evidence>
<protein>
    <submittedName>
        <fullName evidence="6">Acyltransferase</fullName>
    </submittedName>
</protein>
<dbReference type="GO" id="GO:0016407">
    <property type="term" value="F:acetyltransferase activity"/>
    <property type="evidence" value="ECO:0007669"/>
    <property type="project" value="TreeGrafter"/>
</dbReference>
<dbReference type="EMBL" id="VSFF01000002">
    <property type="protein sequence ID" value="TYC17502.1"/>
    <property type="molecule type" value="Genomic_DNA"/>
</dbReference>
<accession>A0A5D0UIM9</accession>
<keyword evidence="2 6" id="KW-0808">Transferase</keyword>
<dbReference type="Gene3D" id="3.30.559.10">
    <property type="entry name" value="Chloramphenicol acetyltransferase-like domain"/>
    <property type="match status" value="1"/>
</dbReference>
<feature type="domain" description="2-oxoacid dehydrogenase acyltransferase catalytic" evidence="5">
    <location>
        <begin position="159"/>
        <end position="249"/>
    </location>
</feature>
<reference evidence="6 7" key="1">
    <citation type="submission" date="2019-08" db="EMBL/GenBank/DDBJ databases">
        <title>Actinomadura sp. nov. CYP1-5 isolated from mountain soil.</title>
        <authorList>
            <person name="Songsumanus A."/>
            <person name="Kuncharoen N."/>
            <person name="Kudo T."/>
            <person name="Yuki M."/>
            <person name="Igarashi Y."/>
            <person name="Tanasupawat S."/>
        </authorList>
    </citation>
    <scope>NUCLEOTIDE SEQUENCE [LARGE SCALE GENOMIC DNA]</scope>
    <source>
        <strain evidence="6 7">GKU157</strain>
    </source>
</reference>
<dbReference type="GO" id="GO:0031405">
    <property type="term" value="F:lipoic acid binding"/>
    <property type="evidence" value="ECO:0007669"/>
    <property type="project" value="TreeGrafter"/>
</dbReference>
<evidence type="ECO:0000256" key="2">
    <source>
        <dbReference type="ARBA" id="ARBA00022679"/>
    </source>
</evidence>
<organism evidence="6 7">
    <name type="scientific">Actinomadura syzygii</name>
    <dbReference type="NCBI Taxonomy" id="1427538"/>
    <lineage>
        <taxon>Bacteria</taxon>
        <taxon>Bacillati</taxon>
        <taxon>Actinomycetota</taxon>
        <taxon>Actinomycetes</taxon>
        <taxon>Streptosporangiales</taxon>
        <taxon>Thermomonosporaceae</taxon>
        <taxon>Actinomadura</taxon>
    </lineage>
</organism>
<dbReference type="InterPro" id="IPR001078">
    <property type="entry name" value="2-oxoacid_DH_actylTfrase"/>
</dbReference>
<dbReference type="InterPro" id="IPR050743">
    <property type="entry name" value="2-oxoacid_DH_E2_comp"/>
</dbReference>
<evidence type="ECO:0000256" key="4">
    <source>
        <dbReference type="SAM" id="MobiDB-lite"/>
    </source>
</evidence>
<proteinExistence type="predicted"/>
<gene>
    <name evidence="6" type="ORF">FXF65_05710</name>
</gene>
<keyword evidence="3 6" id="KW-0012">Acyltransferase</keyword>
<dbReference type="PANTHER" id="PTHR43178">
    <property type="entry name" value="DIHYDROLIPOAMIDE ACETYLTRANSFERASE COMPONENT OF PYRUVATE DEHYDROGENASE COMPLEX"/>
    <property type="match status" value="1"/>
</dbReference>
<dbReference type="SUPFAM" id="SSF52777">
    <property type="entry name" value="CoA-dependent acyltransferases"/>
    <property type="match status" value="1"/>
</dbReference>
<evidence type="ECO:0000259" key="5">
    <source>
        <dbReference type="Pfam" id="PF00198"/>
    </source>
</evidence>
<comment type="cofactor">
    <cofactor evidence="1">
        <name>(R)-lipoate</name>
        <dbReference type="ChEBI" id="CHEBI:83088"/>
    </cofactor>
</comment>
<dbReference type="Pfam" id="PF00198">
    <property type="entry name" value="2-oxoacid_dh"/>
    <property type="match status" value="1"/>
</dbReference>